<keyword evidence="1" id="KW-1133">Transmembrane helix</keyword>
<feature type="transmembrane region" description="Helical" evidence="1">
    <location>
        <begin position="225"/>
        <end position="242"/>
    </location>
</feature>
<reference evidence="2 3" key="1">
    <citation type="submission" date="2015-08" db="EMBL/GenBank/DDBJ databases">
        <title>Next Generation Sequencing and Analysis of the Genome of Puccinia sorghi L Schw, the Causal Agent of Maize Common Rust.</title>
        <authorList>
            <person name="Rochi L."/>
            <person name="Burguener G."/>
            <person name="Darino M."/>
            <person name="Turjanski A."/>
            <person name="Kreff E."/>
            <person name="Dieguez M.J."/>
            <person name="Sacco F."/>
        </authorList>
    </citation>
    <scope>NUCLEOTIDE SEQUENCE [LARGE SCALE GENOMIC DNA]</scope>
    <source>
        <strain evidence="2 3">RO10H11247</strain>
    </source>
</reference>
<dbReference type="VEuPathDB" id="FungiDB:VP01_1208g2"/>
<comment type="caution">
    <text evidence="2">The sequence shown here is derived from an EMBL/GenBank/DDBJ whole genome shotgun (WGS) entry which is preliminary data.</text>
</comment>
<proteinExistence type="predicted"/>
<dbReference type="AlphaFoldDB" id="A0A0L6VQE5"/>
<sequence>MHLSPCLSCGSKYLVLIKKAEENCVGPLTWVVFSHTPVFIFVCWLVLCNLNFNSKSRNSSNIMTPINYAPKITSRYPLNLKEKTNSFYYIIIAKLSRQIHMVLEYVHIIIHSEIDPIRNLGITVIQMSVDPLKMIYSCEPELPTHSTDPVLAHRSFPLLPNTLNLSQEFRKRLITTLCALQIILRDSRHHFFKSSQCPISLPISSQDPFPVLRLCFKGFVTTRRAIVTLLLKSLFCLFILGVKHPCLTGPRRSGYPKYPPPSHKGLICLEGTQRTPAFQCPFHFTLPNHKTLQNPPKPREVVNGAGLFQFSAKILLLYFGICCPMKLNGVTASKTIKIPLKDLIIVSKGLVILKITKSVHEGILKQCTPTSYIFFCEEIKVILMVEAMIDLFLLENSSLNRLSQHNLFLFLPRIYVPDFPNTHTQRERYFFLFIVW</sequence>
<organism evidence="2 3">
    <name type="scientific">Puccinia sorghi</name>
    <dbReference type="NCBI Taxonomy" id="27349"/>
    <lineage>
        <taxon>Eukaryota</taxon>
        <taxon>Fungi</taxon>
        <taxon>Dikarya</taxon>
        <taxon>Basidiomycota</taxon>
        <taxon>Pucciniomycotina</taxon>
        <taxon>Pucciniomycetes</taxon>
        <taxon>Pucciniales</taxon>
        <taxon>Pucciniaceae</taxon>
        <taxon>Puccinia</taxon>
    </lineage>
</organism>
<protein>
    <submittedName>
        <fullName evidence="2">Uncharacterized protein</fullName>
    </submittedName>
</protein>
<dbReference type="Proteomes" id="UP000037035">
    <property type="component" value="Unassembled WGS sequence"/>
</dbReference>
<accession>A0A0L6VQE5</accession>
<evidence type="ECO:0000313" key="3">
    <source>
        <dbReference type="Proteomes" id="UP000037035"/>
    </source>
</evidence>
<gene>
    <name evidence="2" type="ORF">VP01_1208g2</name>
</gene>
<dbReference type="EMBL" id="LAVV01002321">
    <property type="protein sequence ID" value="KNZ62909.1"/>
    <property type="molecule type" value="Genomic_DNA"/>
</dbReference>
<evidence type="ECO:0000313" key="2">
    <source>
        <dbReference type="EMBL" id="KNZ62909.1"/>
    </source>
</evidence>
<keyword evidence="3" id="KW-1185">Reference proteome</keyword>
<feature type="transmembrane region" description="Helical" evidence="1">
    <location>
        <begin position="28"/>
        <end position="47"/>
    </location>
</feature>
<keyword evidence="1" id="KW-0472">Membrane</keyword>
<evidence type="ECO:0000256" key="1">
    <source>
        <dbReference type="SAM" id="Phobius"/>
    </source>
</evidence>
<name>A0A0L6VQE5_9BASI</name>
<keyword evidence="1" id="KW-0812">Transmembrane</keyword>